<name>A0A395LP43_9SPHN</name>
<proteinExistence type="predicted"/>
<reference evidence="1 2" key="1">
    <citation type="submission" date="2018-07" db="EMBL/GenBank/DDBJ databases">
        <title>Erythrobacter nanhaiensis sp. nov., a novel member of the genus Erythrobacter isolated from the South China Sea.</title>
        <authorList>
            <person name="Chen X."/>
            <person name="Liu J."/>
        </authorList>
    </citation>
    <scope>NUCLEOTIDE SEQUENCE [LARGE SCALE GENOMIC DNA]</scope>
    <source>
        <strain evidence="1 2">S-5</strain>
    </source>
</reference>
<organism evidence="1 2">
    <name type="scientific">Alteriqipengyuania lutimaris</name>
    <dbReference type="NCBI Taxonomy" id="1538146"/>
    <lineage>
        <taxon>Bacteria</taxon>
        <taxon>Pseudomonadati</taxon>
        <taxon>Pseudomonadota</taxon>
        <taxon>Alphaproteobacteria</taxon>
        <taxon>Sphingomonadales</taxon>
        <taxon>Erythrobacteraceae</taxon>
        <taxon>Alteriqipengyuania</taxon>
    </lineage>
</organism>
<evidence type="ECO:0000313" key="1">
    <source>
        <dbReference type="EMBL" id="RDS78672.1"/>
    </source>
</evidence>
<sequence>MVFDGGRTARLMVIPPLFEEANKLRHTLVEVMRRLDVAGIDGVLPDLPGCNESLAPLAEQTLDGWRTAARAAAEHFHATAVLTVRGGALLRPAGLPGWDYAPQDGGEVLRSMVRARLIASKEAGAQETREDIEALGCTQGATLAGWQIGPHMFAALKAAELPPREDGVALIDQEAVGGRPPWLRAEPDYDPAQADAIAAIIAVAMRQAE</sequence>
<evidence type="ECO:0000313" key="2">
    <source>
        <dbReference type="Proteomes" id="UP000254101"/>
    </source>
</evidence>
<keyword evidence="2" id="KW-1185">Reference proteome</keyword>
<accession>A0A395LP43</accession>
<dbReference type="EMBL" id="QRBB01000001">
    <property type="protein sequence ID" value="RDS78672.1"/>
    <property type="molecule type" value="Genomic_DNA"/>
</dbReference>
<comment type="caution">
    <text evidence="1">The sequence shown here is derived from an EMBL/GenBank/DDBJ whole genome shotgun (WGS) entry which is preliminary data.</text>
</comment>
<dbReference type="OrthoDB" id="7390151at2"/>
<gene>
    <name evidence="1" type="ORF">DL238_11405</name>
</gene>
<protein>
    <submittedName>
        <fullName evidence="1">Uncharacterized protein</fullName>
    </submittedName>
</protein>
<dbReference type="Proteomes" id="UP000254101">
    <property type="component" value="Unassembled WGS sequence"/>
</dbReference>
<dbReference type="AlphaFoldDB" id="A0A395LP43"/>